<accession>A0ABP8UCQ8</accession>
<dbReference type="PANTHER" id="PTHR33744">
    <property type="entry name" value="CARBOHYDRATE DIACID REGULATOR"/>
    <property type="match status" value="1"/>
</dbReference>
<feature type="domain" description="CdaR GGDEF-like" evidence="3">
    <location>
        <begin position="251"/>
        <end position="381"/>
    </location>
</feature>
<protein>
    <submittedName>
        <fullName evidence="4">PucR family transcriptional regulator</fullName>
    </submittedName>
</protein>
<reference evidence="5" key="1">
    <citation type="journal article" date="2019" name="Int. J. Syst. Evol. Microbiol.">
        <title>The Global Catalogue of Microorganisms (GCM) 10K type strain sequencing project: providing services to taxonomists for standard genome sequencing and annotation.</title>
        <authorList>
            <consortium name="The Broad Institute Genomics Platform"/>
            <consortium name="The Broad Institute Genome Sequencing Center for Infectious Disease"/>
            <person name="Wu L."/>
            <person name="Ma J."/>
        </authorList>
    </citation>
    <scope>NUCLEOTIDE SEQUENCE [LARGE SCALE GENOMIC DNA]</scope>
    <source>
        <strain evidence="5">JCM 17939</strain>
    </source>
</reference>
<comment type="similarity">
    <text evidence="1">Belongs to the CdaR family.</text>
</comment>
<gene>
    <name evidence="4" type="ORF">GCM10023196_048530</name>
</gene>
<dbReference type="PANTHER" id="PTHR33744:SF1">
    <property type="entry name" value="DNA-BINDING TRANSCRIPTIONAL ACTIVATOR ADER"/>
    <property type="match status" value="1"/>
</dbReference>
<comment type="caution">
    <text evidence="4">The sequence shown here is derived from an EMBL/GenBank/DDBJ whole genome shotgun (WGS) entry which is preliminary data.</text>
</comment>
<dbReference type="Pfam" id="PF17853">
    <property type="entry name" value="GGDEF_2"/>
    <property type="match status" value="1"/>
</dbReference>
<proteinExistence type="inferred from homology"/>
<sequence length="494" mass="52127">MGYWHNPGMPYVADLLRSGSRIPFTLLAGPPDAAPLTFVTAVESLDGVRRAPTGALVVVTGRASSYADGYQTDIAIRTAAERRVHALVLIGGGPLPVTATRLAARANLAVLSADEDRDVAEIVLYLGQVIRGDAADSLARARAALDVLREPVAGESPVDLLDRVGDVLGRTLTMTDDASGPEGGEPIRVAGRRHGAVTGPADDAVRLVLPAVAAAIGRIKESALERATAPGQTRSDILTELIVAERAQAGLLADRARLLGLAVDDVHTVIWITPGRPAGTDPAELAERRRLFDTLTLHAHQTRHPTGESWNLARLAADILLVGTARTEIRELRCRQMIDSMRAAVADEHPGLTASFGIGTSQRGIDGLRQSAMEARAAAAIAARSPERVHAFDATGINRVLAGIAGSPLSRRVIDDLLGPVDALGPARAAEAIATLGAYLDARGSLKAAAARLRLHPNAVNYRIKKITERLGADLSDPDTAFALHLACRVRLRD</sequence>
<evidence type="ECO:0000259" key="3">
    <source>
        <dbReference type="Pfam" id="PF17853"/>
    </source>
</evidence>
<evidence type="ECO:0000256" key="1">
    <source>
        <dbReference type="ARBA" id="ARBA00006754"/>
    </source>
</evidence>
<keyword evidence="5" id="KW-1185">Reference proteome</keyword>
<dbReference type="InterPro" id="IPR042070">
    <property type="entry name" value="PucR_C-HTH_sf"/>
</dbReference>
<dbReference type="Gene3D" id="1.10.10.2840">
    <property type="entry name" value="PucR C-terminal helix-turn-helix domain"/>
    <property type="match status" value="1"/>
</dbReference>
<dbReference type="Proteomes" id="UP001501442">
    <property type="component" value="Unassembled WGS sequence"/>
</dbReference>
<name>A0ABP8UCQ8_9ACTN</name>
<dbReference type="EMBL" id="BAABHK010000006">
    <property type="protein sequence ID" value="GAA4629124.1"/>
    <property type="molecule type" value="Genomic_DNA"/>
</dbReference>
<feature type="domain" description="PucR C-terminal helix-turn-helix" evidence="2">
    <location>
        <begin position="434"/>
        <end position="490"/>
    </location>
</feature>
<organism evidence="4 5">
    <name type="scientific">Actinoallomurus vinaceus</name>
    <dbReference type="NCBI Taxonomy" id="1080074"/>
    <lineage>
        <taxon>Bacteria</taxon>
        <taxon>Bacillati</taxon>
        <taxon>Actinomycetota</taxon>
        <taxon>Actinomycetes</taxon>
        <taxon>Streptosporangiales</taxon>
        <taxon>Thermomonosporaceae</taxon>
        <taxon>Actinoallomurus</taxon>
    </lineage>
</organism>
<dbReference type="Pfam" id="PF13556">
    <property type="entry name" value="HTH_30"/>
    <property type="match status" value="1"/>
</dbReference>
<dbReference type="InterPro" id="IPR041522">
    <property type="entry name" value="CdaR_GGDEF"/>
</dbReference>
<evidence type="ECO:0000313" key="4">
    <source>
        <dbReference type="EMBL" id="GAA4629124.1"/>
    </source>
</evidence>
<dbReference type="InterPro" id="IPR051448">
    <property type="entry name" value="CdaR-like_regulators"/>
</dbReference>
<evidence type="ECO:0000313" key="5">
    <source>
        <dbReference type="Proteomes" id="UP001501442"/>
    </source>
</evidence>
<evidence type="ECO:0000259" key="2">
    <source>
        <dbReference type="Pfam" id="PF13556"/>
    </source>
</evidence>
<dbReference type="InterPro" id="IPR025736">
    <property type="entry name" value="PucR_C-HTH_dom"/>
</dbReference>